<evidence type="ECO:0000256" key="1">
    <source>
        <dbReference type="SAM" id="MobiDB-lite"/>
    </source>
</evidence>
<feature type="region of interest" description="Disordered" evidence="1">
    <location>
        <begin position="301"/>
        <end position="324"/>
    </location>
</feature>
<feature type="domain" description="AbiEi antitoxin N-terminal" evidence="2">
    <location>
        <begin position="8"/>
        <end position="55"/>
    </location>
</feature>
<feature type="region of interest" description="Disordered" evidence="1">
    <location>
        <begin position="253"/>
        <end position="285"/>
    </location>
</feature>
<name>A0ABX0T5U7_9MICO</name>
<dbReference type="Proteomes" id="UP001318300">
    <property type="component" value="Unassembled WGS sequence"/>
</dbReference>
<comment type="caution">
    <text evidence="3">The sequence shown here is derived from an EMBL/GenBank/DDBJ whole genome shotgun (WGS) entry which is preliminary data.</text>
</comment>
<dbReference type="RefSeq" id="WP_166779547.1">
    <property type="nucleotide sequence ID" value="NZ_JAAOYO010000002.1"/>
</dbReference>
<protein>
    <submittedName>
        <fullName evidence="3">Transcriptional regulator of viral defense system</fullName>
    </submittedName>
</protein>
<evidence type="ECO:0000259" key="2">
    <source>
        <dbReference type="Pfam" id="PF13338"/>
    </source>
</evidence>
<gene>
    <name evidence="3" type="ORF">E9228_001043</name>
</gene>
<dbReference type="InterPro" id="IPR025159">
    <property type="entry name" value="AbiEi_N"/>
</dbReference>
<proteinExistence type="predicted"/>
<organism evidence="3 4">
    <name type="scientific">Curtobacterium salicis</name>
    <dbReference type="NCBI Taxonomy" id="1779862"/>
    <lineage>
        <taxon>Bacteria</taxon>
        <taxon>Bacillati</taxon>
        <taxon>Actinomycetota</taxon>
        <taxon>Actinomycetes</taxon>
        <taxon>Micrococcales</taxon>
        <taxon>Microbacteriaceae</taxon>
        <taxon>Curtobacterium</taxon>
    </lineage>
</organism>
<feature type="compositionally biased region" description="Low complexity" evidence="1">
    <location>
        <begin position="262"/>
        <end position="274"/>
    </location>
</feature>
<accession>A0ABX0T5U7</accession>
<reference evidence="3 4" key="1">
    <citation type="submission" date="2020-03" db="EMBL/GenBank/DDBJ databases">
        <title>Above-ground endophytic microbial communities from plants in different locations in the United States.</title>
        <authorList>
            <person name="Frank C."/>
        </authorList>
    </citation>
    <scope>NUCLEOTIDE SEQUENCE [LARGE SCALE GENOMIC DNA]</scope>
    <source>
        <strain evidence="3 4">WW7</strain>
    </source>
</reference>
<dbReference type="Pfam" id="PF13338">
    <property type="entry name" value="AbiEi_4"/>
    <property type="match status" value="1"/>
</dbReference>
<dbReference type="EMBL" id="JAAOYO010000002">
    <property type="protein sequence ID" value="NII40407.1"/>
    <property type="molecule type" value="Genomic_DNA"/>
</dbReference>
<evidence type="ECO:0000313" key="4">
    <source>
        <dbReference type="Proteomes" id="UP001318300"/>
    </source>
</evidence>
<sequence>MAGGTESTIARLAAGQWGMITAAQASAAGIARSTILRREQSGALERVRHGVYRLPGAPADPSDVIRAAWLATAAPVVARDRLDDPDVVVGGAAAASLHGIGDLPPSPVLLYSAARRRSRHDDVRYSTRPLSPEDVMVLDGLPVTTRERTIADLLDEPGADLSTAADALRDAELSGADVDEGALIDHLGSVAERVGHRDGAALYEHLRALSRVDEVRLRNLLAHTDIAAQVSAAIEDRLHEALQDATARLDRQIERQPERVTDATPTPAVDPPRTGTAPTVPLPPITLSPSTLALIDRMAAMRSESGSSSIVPRRTVAPEGRAEP</sequence>
<keyword evidence="4" id="KW-1185">Reference proteome</keyword>
<evidence type="ECO:0000313" key="3">
    <source>
        <dbReference type="EMBL" id="NII40407.1"/>
    </source>
</evidence>